<proteinExistence type="predicted"/>
<feature type="domain" description="JmjC" evidence="1">
    <location>
        <begin position="109"/>
        <end position="272"/>
    </location>
</feature>
<protein>
    <recommendedName>
        <fullName evidence="1">JmjC domain-containing protein</fullName>
    </recommendedName>
</protein>
<keyword evidence="3" id="KW-1185">Reference proteome</keyword>
<gene>
    <name evidence="2" type="ORF">DFR49_3334</name>
</gene>
<dbReference type="OrthoDB" id="479699at2"/>
<reference evidence="2 3" key="1">
    <citation type="submission" date="2018-08" db="EMBL/GenBank/DDBJ databases">
        <title>Genomic Encyclopedia of Type Strains, Phase IV (KMG-IV): sequencing the most valuable type-strain genomes for metagenomic binning, comparative biology and taxonomic classification.</title>
        <authorList>
            <person name="Goeker M."/>
        </authorList>
    </citation>
    <scope>NUCLEOTIDE SEQUENCE [LARGE SCALE GENOMIC DNA]</scope>
    <source>
        <strain evidence="2 3">DSM 25527</strain>
    </source>
</reference>
<sequence length="338" mass="36982">MAEALREIAADTIADAGDFRTRIAEPCVPVVLRGACRDWPARRAGEGATALLFAYLRRFDSGATGQAFVGERGIAGRYHYGEGADGFNFARETLGLGGLLSRIEDAGDDPEGRSIYMGSVPTDTLLPGFADENRLRFLPPAVRPRIWLGTASRIACHYDTYDNVACVVAGRRRFTLYPPDAIGDLYVGPIDHTMAGQPVALAPGADAGDPRYPRFEAAQGRAVTIDLDPGDALYLPKLWWHQVEARDAVNVLVNYWWDAFASGPDAPATTMMLTMIAIAERPPAERAAWRAFFDHYVFRPDGHPLAHLPEERHGILGPLAKGNYGRIRAFVMQMLRGG</sequence>
<evidence type="ECO:0000259" key="1">
    <source>
        <dbReference type="PROSITE" id="PS51184"/>
    </source>
</evidence>
<dbReference type="RefSeq" id="WP_119036758.1">
    <property type="nucleotide sequence ID" value="NZ_QXDC01000004.1"/>
</dbReference>
<organism evidence="2 3">
    <name type="scientific">Hephaestia caeni</name>
    <dbReference type="NCBI Taxonomy" id="645617"/>
    <lineage>
        <taxon>Bacteria</taxon>
        <taxon>Pseudomonadati</taxon>
        <taxon>Pseudomonadota</taxon>
        <taxon>Alphaproteobacteria</taxon>
        <taxon>Sphingomonadales</taxon>
        <taxon>Sphingomonadaceae</taxon>
        <taxon>Hephaestia</taxon>
    </lineage>
</organism>
<dbReference type="InterPro" id="IPR014710">
    <property type="entry name" value="RmlC-like_jellyroll"/>
</dbReference>
<comment type="caution">
    <text evidence="2">The sequence shown here is derived from an EMBL/GenBank/DDBJ whole genome shotgun (WGS) entry which is preliminary data.</text>
</comment>
<dbReference type="AlphaFoldDB" id="A0A397NP58"/>
<dbReference type="PANTHER" id="PTHR12461">
    <property type="entry name" value="HYPOXIA-INDUCIBLE FACTOR 1 ALPHA INHIBITOR-RELATED"/>
    <property type="match status" value="1"/>
</dbReference>
<dbReference type="PROSITE" id="PS51184">
    <property type="entry name" value="JMJC"/>
    <property type="match status" value="1"/>
</dbReference>
<accession>A0A397NP58</accession>
<dbReference type="InterPro" id="IPR041667">
    <property type="entry name" value="Cupin_8"/>
</dbReference>
<evidence type="ECO:0000313" key="3">
    <source>
        <dbReference type="Proteomes" id="UP000266568"/>
    </source>
</evidence>
<dbReference type="EMBL" id="QXDC01000004">
    <property type="protein sequence ID" value="RIA37449.1"/>
    <property type="molecule type" value="Genomic_DNA"/>
</dbReference>
<dbReference type="SUPFAM" id="SSF51197">
    <property type="entry name" value="Clavaminate synthase-like"/>
    <property type="match status" value="1"/>
</dbReference>
<dbReference type="PANTHER" id="PTHR12461:SF105">
    <property type="entry name" value="HYPOXIA-INDUCIBLE FACTOR 1-ALPHA INHIBITOR"/>
    <property type="match status" value="1"/>
</dbReference>
<dbReference type="Proteomes" id="UP000266568">
    <property type="component" value="Unassembled WGS sequence"/>
</dbReference>
<evidence type="ECO:0000313" key="2">
    <source>
        <dbReference type="EMBL" id="RIA37449.1"/>
    </source>
</evidence>
<dbReference type="InterPro" id="IPR003347">
    <property type="entry name" value="JmjC_dom"/>
</dbReference>
<dbReference type="Gene3D" id="2.60.120.10">
    <property type="entry name" value="Jelly Rolls"/>
    <property type="match status" value="1"/>
</dbReference>
<dbReference type="SMART" id="SM00558">
    <property type="entry name" value="JmjC"/>
    <property type="match status" value="1"/>
</dbReference>
<dbReference type="Pfam" id="PF13621">
    <property type="entry name" value="Cupin_8"/>
    <property type="match status" value="1"/>
</dbReference>
<name>A0A397NP58_9SPHN</name>